<dbReference type="Pfam" id="PF00293">
    <property type="entry name" value="NUDIX"/>
    <property type="match status" value="1"/>
</dbReference>
<feature type="domain" description="Nudix hydrolase" evidence="5">
    <location>
        <begin position="2"/>
        <end position="134"/>
    </location>
</feature>
<dbReference type="EMBL" id="PDSH01000006">
    <property type="protein sequence ID" value="PIE25376.1"/>
    <property type="molecule type" value="Genomic_DNA"/>
</dbReference>
<dbReference type="InterPro" id="IPR000086">
    <property type="entry name" value="NUDIX_hydrolase_dom"/>
</dbReference>
<dbReference type="PANTHER" id="PTHR43222:SF11">
    <property type="entry name" value="PHOSPHATASE NUDJ"/>
    <property type="match status" value="1"/>
</dbReference>
<dbReference type="SUPFAM" id="SSF55811">
    <property type="entry name" value="Nudix"/>
    <property type="match status" value="1"/>
</dbReference>
<keyword evidence="4" id="KW-0460">Magnesium</keyword>
<dbReference type="EC" id="3.6.1.-" evidence="4"/>
<proteinExistence type="inferred from homology"/>
<dbReference type="STRING" id="207954.MED92_09091"/>
<organism evidence="6 7">
    <name type="scientific">Neptuniibacter caesariensis</name>
    <dbReference type="NCBI Taxonomy" id="207954"/>
    <lineage>
        <taxon>Bacteria</taxon>
        <taxon>Pseudomonadati</taxon>
        <taxon>Pseudomonadota</taxon>
        <taxon>Gammaproteobacteria</taxon>
        <taxon>Oceanospirillales</taxon>
        <taxon>Oceanospirillaceae</taxon>
        <taxon>Neptuniibacter</taxon>
    </lineage>
</organism>
<evidence type="ECO:0000259" key="5">
    <source>
        <dbReference type="PROSITE" id="PS51462"/>
    </source>
</evidence>
<comment type="similarity">
    <text evidence="1 4">Belongs to the Nudix hydrolase family. NudJ subfamily.</text>
</comment>
<gene>
    <name evidence="4" type="primary">nudJ</name>
    <name evidence="6" type="ORF">CSA60_00770</name>
</gene>
<evidence type="ECO:0000313" key="6">
    <source>
        <dbReference type="EMBL" id="PIE25376.1"/>
    </source>
</evidence>
<dbReference type="Gene3D" id="3.90.79.10">
    <property type="entry name" value="Nucleoside Triphosphate Pyrophosphohydrolase"/>
    <property type="match status" value="1"/>
</dbReference>
<keyword evidence="4 6" id="KW-0378">Hydrolase</keyword>
<reference evidence="6 7" key="1">
    <citation type="submission" date="2017-10" db="EMBL/GenBank/DDBJ databases">
        <title>Novel microbial diversity and functional potential in the marine mammal oral microbiome.</title>
        <authorList>
            <person name="Dudek N.K."/>
            <person name="Sun C.L."/>
            <person name="Burstein D."/>
            <person name="Kantor R.S."/>
            <person name="Aliaga Goltsman D.S."/>
            <person name="Bik E.M."/>
            <person name="Thomas B.C."/>
            <person name="Banfield J.F."/>
            <person name="Relman D.A."/>
        </authorList>
    </citation>
    <scope>NUCLEOTIDE SEQUENCE [LARGE SCALE GENOMIC DNA]</scope>
    <source>
        <strain evidence="6">DOLJORAL78_47_21</strain>
    </source>
</reference>
<dbReference type="PANTHER" id="PTHR43222">
    <property type="entry name" value="NUDIX HYDROLASE 23"/>
    <property type="match status" value="1"/>
</dbReference>
<evidence type="ECO:0000256" key="2">
    <source>
        <dbReference type="ARBA" id="ARBA00011245"/>
    </source>
</evidence>
<dbReference type="AlphaFoldDB" id="A0A2G6JPM4"/>
<evidence type="ECO:0000256" key="4">
    <source>
        <dbReference type="RuleBase" id="RU364043"/>
    </source>
</evidence>
<dbReference type="GO" id="GO:0004787">
    <property type="term" value="F:thiamine diphosphate phosphatase activity"/>
    <property type="evidence" value="ECO:0007669"/>
    <property type="project" value="InterPro"/>
</dbReference>
<comment type="caution">
    <text evidence="6">The sequence shown here is derived from an EMBL/GenBank/DDBJ whole genome shotgun (WGS) entry which is preliminary data.</text>
</comment>
<evidence type="ECO:0000313" key="7">
    <source>
        <dbReference type="Proteomes" id="UP000243469"/>
    </source>
</evidence>
<name>A0A2G6JPM4_NEPCE</name>
<comment type="cofactor">
    <cofactor evidence="4">
        <name>Mg(2+)</name>
        <dbReference type="ChEBI" id="CHEBI:18420"/>
    </cofactor>
</comment>
<comment type="subunit">
    <text evidence="2 4">Monomer.</text>
</comment>
<protein>
    <recommendedName>
        <fullName evidence="3 4">Phosphatase NudJ</fullName>
        <ecNumber evidence="4">3.6.1.-</ecNumber>
    </recommendedName>
</protein>
<accession>A0A2G6JPM4</accession>
<dbReference type="PROSITE" id="PS51462">
    <property type="entry name" value="NUDIX"/>
    <property type="match status" value="1"/>
</dbReference>
<dbReference type="GO" id="GO:0017111">
    <property type="term" value="F:ribonucleoside triphosphate phosphatase activity"/>
    <property type="evidence" value="ECO:0007669"/>
    <property type="project" value="InterPro"/>
</dbReference>
<dbReference type="GO" id="GO:0017110">
    <property type="term" value="F:nucleoside diphosphate phosphatase activity"/>
    <property type="evidence" value="ECO:0007669"/>
    <property type="project" value="InterPro"/>
</dbReference>
<dbReference type="Proteomes" id="UP000243469">
    <property type="component" value="Unassembled WGS sequence"/>
</dbReference>
<dbReference type="CDD" id="cd03675">
    <property type="entry name" value="NUDIX_Hydrolase"/>
    <property type="match status" value="1"/>
</dbReference>
<evidence type="ECO:0000256" key="3">
    <source>
        <dbReference type="ARBA" id="ARBA00015552"/>
    </source>
</evidence>
<dbReference type="InterPro" id="IPR033713">
    <property type="entry name" value="NudJ"/>
</dbReference>
<sequence>MSWHPHATVAVIVENEGKFLLVEELSAGKTVFNQPAGHIDEGETFIEAARRETLEESAWHVEPKYLTGFYVYRSKNNNVTYHRACFYAEAVKHNPELPLDEGIIRAVWLTRDEIAALGTRLRSPMVLKCIDDYLAGKQYPLELIYEHAQ</sequence>
<dbReference type="InterPro" id="IPR015797">
    <property type="entry name" value="NUDIX_hydrolase-like_dom_sf"/>
</dbReference>
<evidence type="ECO:0000256" key="1">
    <source>
        <dbReference type="ARBA" id="ARBA00007608"/>
    </source>
</evidence>